<dbReference type="EMBL" id="CP002160">
    <property type="protein sequence ID" value="ADL50878.1"/>
    <property type="molecule type" value="Genomic_DNA"/>
</dbReference>
<proteinExistence type="predicted"/>
<feature type="transmembrane region" description="Helical" evidence="1">
    <location>
        <begin position="6"/>
        <end position="27"/>
    </location>
</feature>
<name>D9SU40_CLOC7</name>
<dbReference type="OrthoDB" id="9762883at2"/>
<evidence type="ECO:0000313" key="2">
    <source>
        <dbReference type="EMBL" id="ADL50878.1"/>
    </source>
</evidence>
<keyword evidence="1" id="KW-0812">Transmembrane</keyword>
<evidence type="ECO:0000256" key="1">
    <source>
        <dbReference type="SAM" id="Phobius"/>
    </source>
</evidence>
<dbReference type="RefSeq" id="WP_010076273.1">
    <property type="nucleotide sequence ID" value="NC_014393.1"/>
</dbReference>
<gene>
    <name evidence="2" type="ordered locus">Clocel_1119</name>
</gene>
<accession>D9SU40</accession>
<dbReference type="HOGENOM" id="CLU_1616126_0_0_9"/>
<dbReference type="KEGG" id="ccb:Clocel_1119"/>
<keyword evidence="3" id="KW-1185">Reference proteome</keyword>
<dbReference type="AlphaFoldDB" id="D9SU40"/>
<keyword evidence="1" id="KW-0472">Membrane</keyword>
<sequence>MNKKLIKISLITIISVIIISLGTLCFLRYYTPTRNETVYSENLDKADLDLVISDYIKNNYFNWSNVVSMKKYEAHKIYGIDEVFGLKYVYLETLFHAGNSGGSNPLVIVVKMDSEGMYSVVNHKEPLDSNNTWSKVIFPKKYLKKMYSIETNKELQEKINSQMS</sequence>
<evidence type="ECO:0000313" key="3">
    <source>
        <dbReference type="Proteomes" id="UP000002730"/>
    </source>
</evidence>
<reference evidence="2 3" key="1">
    <citation type="submission" date="2010-08" db="EMBL/GenBank/DDBJ databases">
        <title>Complete sequence of Clostridium cellulovorans 743B.</title>
        <authorList>
            <consortium name="US DOE Joint Genome Institute"/>
            <person name="Lucas S."/>
            <person name="Copeland A."/>
            <person name="Lapidus A."/>
            <person name="Cheng J.-F."/>
            <person name="Bruce D."/>
            <person name="Goodwin L."/>
            <person name="Pitluck S."/>
            <person name="Chertkov O."/>
            <person name="Detter J.C."/>
            <person name="Han C."/>
            <person name="Tapia R."/>
            <person name="Land M."/>
            <person name="Hauser L."/>
            <person name="Chang Y.-J."/>
            <person name="Jeffries C."/>
            <person name="Kyrpides N."/>
            <person name="Ivanova N."/>
            <person name="Mikhailova N."/>
            <person name="Hemme C.L."/>
            <person name="Woyke T."/>
        </authorList>
    </citation>
    <scope>NUCLEOTIDE SEQUENCE [LARGE SCALE GENOMIC DNA]</scope>
    <source>
        <strain evidence="3">ATCC 35296 / DSM 3052 / OCM 3 / 743B</strain>
    </source>
</reference>
<protein>
    <recommendedName>
        <fullName evidence="4">DUF4825 domain-containing protein</fullName>
    </recommendedName>
</protein>
<dbReference type="Proteomes" id="UP000002730">
    <property type="component" value="Chromosome"/>
</dbReference>
<keyword evidence="1" id="KW-1133">Transmembrane helix</keyword>
<evidence type="ECO:0008006" key="4">
    <source>
        <dbReference type="Google" id="ProtNLM"/>
    </source>
</evidence>
<organism evidence="2 3">
    <name type="scientific">Clostridium cellulovorans (strain ATCC 35296 / DSM 3052 / OCM 3 / 743B)</name>
    <dbReference type="NCBI Taxonomy" id="573061"/>
    <lineage>
        <taxon>Bacteria</taxon>
        <taxon>Bacillati</taxon>
        <taxon>Bacillota</taxon>
        <taxon>Clostridia</taxon>
        <taxon>Eubacteriales</taxon>
        <taxon>Clostridiaceae</taxon>
        <taxon>Clostridium</taxon>
    </lineage>
</organism>